<dbReference type="EMBL" id="CM024807">
    <property type="protein sequence ID" value="KAG8008147.1"/>
    <property type="molecule type" value="Genomic_DNA"/>
</dbReference>
<accession>A0ACB7F149</accession>
<keyword evidence="2" id="KW-1185">Reference proteome</keyword>
<comment type="caution">
    <text evidence="1">The sequence shown here is derived from an EMBL/GenBank/DDBJ whole genome shotgun (WGS) entry which is preliminary data.</text>
</comment>
<reference evidence="1" key="1">
    <citation type="submission" date="2020-04" db="EMBL/GenBank/DDBJ databases">
        <title>A chromosome-scale assembly and high-density genetic map of the yellow drum (Nibea albiflora) genome.</title>
        <authorList>
            <person name="Xu D."/>
            <person name="Zhang W."/>
            <person name="Chen R."/>
            <person name="Tan P."/>
            <person name="Wang L."/>
            <person name="Song H."/>
            <person name="Tian L."/>
            <person name="Zhu Q."/>
            <person name="Wang B."/>
        </authorList>
    </citation>
    <scope>NUCLEOTIDE SEQUENCE</scope>
    <source>
        <strain evidence="1">ZJHYS-2018</strain>
    </source>
</reference>
<dbReference type="Proteomes" id="UP000805704">
    <property type="component" value="Chromosome 19"/>
</dbReference>
<sequence length="226" mass="24532">MLSSNSDVLVESASPCRRVRSACPLGVSARRVRSACPLGVSVGVSSRQAALALHQNMNAASFNLLLLFGCLHGAAGQYPGWITEVEGSVNCGRPDVDYNGVVFGNDWWVGSVVRYTCRSGFMLVGSPTRTCQPDGLWTPKPTCLRMCPRGRIEISERELGGTCNSTCTQKSYAGPTKQGCSRIDNCKKKESGWKRFFSQCVPCLCDCALSCRESVSHPVVRKKSRP</sequence>
<organism evidence="1 2">
    <name type="scientific">Nibea albiflora</name>
    <name type="common">Yellow drum</name>
    <name type="synonym">Corvina albiflora</name>
    <dbReference type="NCBI Taxonomy" id="240163"/>
    <lineage>
        <taxon>Eukaryota</taxon>
        <taxon>Metazoa</taxon>
        <taxon>Chordata</taxon>
        <taxon>Craniata</taxon>
        <taxon>Vertebrata</taxon>
        <taxon>Euteleostomi</taxon>
        <taxon>Actinopterygii</taxon>
        <taxon>Neopterygii</taxon>
        <taxon>Teleostei</taxon>
        <taxon>Neoteleostei</taxon>
        <taxon>Acanthomorphata</taxon>
        <taxon>Eupercaria</taxon>
        <taxon>Sciaenidae</taxon>
        <taxon>Nibea</taxon>
    </lineage>
</organism>
<gene>
    <name evidence="1" type="ORF">GBF38_019164</name>
</gene>
<name>A0ACB7F149_NIBAL</name>
<evidence type="ECO:0000313" key="2">
    <source>
        <dbReference type="Proteomes" id="UP000805704"/>
    </source>
</evidence>
<evidence type="ECO:0000313" key="1">
    <source>
        <dbReference type="EMBL" id="KAG8008147.1"/>
    </source>
</evidence>
<protein>
    <submittedName>
        <fullName evidence="1">Uncharacterized protein</fullName>
    </submittedName>
</protein>
<proteinExistence type="predicted"/>